<reference evidence="1 2" key="1">
    <citation type="submission" date="2019-09" db="EMBL/GenBank/DDBJ databases">
        <title>The complete genome of Methanoplanus sp. FWC-SCC4.</title>
        <authorList>
            <person name="Chen S.-C."/>
            <person name="Zhou Y.-Z."/>
            <person name="Lai M.-C."/>
        </authorList>
    </citation>
    <scope>NUCLEOTIDE SEQUENCE [LARGE SCALE GENOMIC DNA]</scope>
    <source>
        <strain evidence="1 2">FWC-SCC4</strain>
    </source>
</reference>
<dbReference type="EMBL" id="CP043875">
    <property type="protein sequence ID" value="WOF16331.1"/>
    <property type="molecule type" value="Genomic_DNA"/>
</dbReference>
<dbReference type="GeneID" id="85229749"/>
<sequence>MKSGSAQLFAGELNLSKEEKTGFLISPSGVHFKKVYITGALTEVLEKNSYSPVKARIADPTGVFLIHARRSNPHVISVLKNSQVPAFMAVYGTAEVFREQKHESVRIIPENVSVISKENRDSWINGTALLAIERIEDEEKKISQNDVKILLGYINTAIRAVSIHEEAHETCEENLILKKIPLITEYIERNSKSKGMLLEDLYAYCNSIGISEEITKKCIENILDEGDCYLPAGGYIKLL</sequence>
<evidence type="ECO:0000313" key="2">
    <source>
        <dbReference type="Proteomes" id="UP001301797"/>
    </source>
</evidence>
<protein>
    <submittedName>
        <fullName evidence="1">Uncharacterized protein</fullName>
    </submittedName>
</protein>
<accession>A0AA97I3W8</accession>
<dbReference type="AlphaFoldDB" id="A0AA97I3W8"/>
<dbReference type="Proteomes" id="UP001301797">
    <property type="component" value="Chromosome"/>
</dbReference>
<dbReference type="RefSeq" id="WP_317135743.1">
    <property type="nucleotide sequence ID" value="NZ_CP043875.1"/>
</dbReference>
<proteinExistence type="predicted"/>
<keyword evidence="2" id="KW-1185">Reference proteome</keyword>
<dbReference type="InterPro" id="IPR036388">
    <property type="entry name" value="WH-like_DNA-bd_sf"/>
</dbReference>
<gene>
    <name evidence="1" type="ORF">F1737_06175</name>
</gene>
<organism evidence="1 2">
    <name type="scientific">Methanochimaera problematica</name>
    <dbReference type="NCBI Taxonomy" id="2609417"/>
    <lineage>
        <taxon>Archaea</taxon>
        <taxon>Methanobacteriati</taxon>
        <taxon>Methanobacteriota</taxon>
        <taxon>Stenosarchaea group</taxon>
        <taxon>Methanomicrobia</taxon>
        <taxon>Methanomicrobiales</taxon>
        <taxon>Methanomicrobiaceae</taxon>
        <taxon>Methanochimaera</taxon>
    </lineage>
</organism>
<dbReference type="Gene3D" id="1.10.10.10">
    <property type="entry name" value="Winged helix-like DNA-binding domain superfamily/Winged helix DNA-binding domain"/>
    <property type="match status" value="1"/>
</dbReference>
<dbReference type="KEGG" id="mefw:F1737_06175"/>
<evidence type="ECO:0000313" key="1">
    <source>
        <dbReference type="EMBL" id="WOF16331.1"/>
    </source>
</evidence>
<name>A0AA97I3W8_9EURY</name>